<feature type="transmembrane region" description="Helical" evidence="1">
    <location>
        <begin position="137"/>
        <end position="155"/>
    </location>
</feature>
<keyword evidence="1" id="KW-1133">Transmembrane helix</keyword>
<feature type="transmembrane region" description="Helical" evidence="1">
    <location>
        <begin position="338"/>
        <end position="357"/>
    </location>
</feature>
<name>A0A1W2TVN5_ROSNE</name>
<dbReference type="AlphaFoldDB" id="A0A1W2TVN5"/>
<sequence length="409" mass="44715">MAPNAGAVQYDDYYGAQPSTPAWCFYQKGITDALYHEGNINEGPVSHTGSFQITVAAIVILGLSFVTRLLKLFETTSRFLADKIRMPMSRHLRKVLAYCVKLRLAPQAHRSGFKGRIVLWEYPLLACYLYLRMVVDIYASVFSDIVWVLLSAIFGTKQLSAQRALLDEPNNIYDFGQILPIAMLVAAILTIRQSFMSGRKPPNLAPTINGCLFSGESFGSPLSLGSMGSNAITFTADSGGGKGSRVYSANSIPPLSPPSTTATLEDFLSQAKYVEATWLLPTLFNIAVAIFLFFQLIASSGGGDAKDLLVSIIICFLIVSVACCAVILVGFTVDDYRWASWVIWTFAMQPFGAMVLLSRQVMTHEVSLSDLDPAWSLVIYLVSATFILGVEYLSIYTVVACCGRPLGHL</sequence>
<gene>
    <name evidence="2" type="ORF">SAMD00023353_9600010</name>
</gene>
<feature type="transmembrane region" description="Helical" evidence="1">
    <location>
        <begin position="51"/>
        <end position="70"/>
    </location>
</feature>
<evidence type="ECO:0000313" key="2">
    <source>
        <dbReference type="EMBL" id="GAP92708.2"/>
    </source>
</evidence>
<feature type="transmembrane region" description="Helical" evidence="1">
    <location>
        <begin position="278"/>
        <end position="297"/>
    </location>
</feature>
<dbReference type="Proteomes" id="UP000054516">
    <property type="component" value="Unassembled WGS sequence"/>
</dbReference>
<keyword evidence="3" id="KW-1185">Reference proteome</keyword>
<feature type="transmembrane region" description="Helical" evidence="1">
    <location>
        <begin position="377"/>
        <end position="399"/>
    </location>
</feature>
<evidence type="ECO:0000256" key="1">
    <source>
        <dbReference type="SAM" id="Phobius"/>
    </source>
</evidence>
<reference evidence="2" key="1">
    <citation type="submission" date="2016-03" db="EMBL/GenBank/DDBJ databases">
        <title>Draft genome sequence of Rosellinia necatrix.</title>
        <authorList>
            <person name="Kanematsu S."/>
        </authorList>
    </citation>
    <scope>NUCLEOTIDE SEQUENCE [LARGE SCALE GENOMIC DNA]</scope>
    <source>
        <strain evidence="2">W97</strain>
    </source>
</reference>
<dbReference type="EMBL" id="DF977541">
    <property type="protein sequence ID" value="GAP92708.2"/>
    <property type="molecule type" value="Genomic_DNA"/>
</dbReference>
<dbReference type="STRING" id="77044.A0A1W2TVN5"/>
<dbReference type="OrthoDB" id="5427664at2759"/>
<feature type="transmembrane region" description="Helical" evidence="1">
    <location>
        <begin position="175"/>
        <end position="191"/>
    </location>
</feature>
<keyword evidence="1" id="KW-0812">Transmembrane</keyword>
<feature type="transmembrane region" description="Helical" evidence="1">
    <location>
        <begin position="309"/>
        <end position="331"/>
    </location>
</feature>
<accession>A0A1W2TVN5</accession>
<organism evidence="2">
    <name type="scientific">Rosellinia necatrix</name>
    <name type="common">White root-rot fungus</name>
    <dbReference type="NCBI Taxonomy" id="77044"/>
    <lineage>
        <taxon>Eukaryota</taxon>
        <taxon>Fungi</taxon>
        <taxon>Dikarya</taxon>
        <taxon>Ascomycota</taxon>
        <taxon>Pezizomycotina</taxon>
        <taxon>Sordariomycetes</taxon>
        <taxon>Xylariomycetidae</taxon>
        <taxon>Xylariales</taxon>
        <taxon>Xylariaceae</taxon>
        <taxon>Rosellinia</taxon>
    </lineage>
</organism>
<protein>
    <submittedName>
        <fullName evidence="2">Uncharacterized protein</fullName>
    </submittedName>
</protein>
<proteinExistence type="predicted"/>
<evidence type="ECO:0000313" key="3">
    <source>
        <dbReference type="Proteomes" id="UP000054516"/>
    </source>
</evidence>
<keyword evidence="1" id="KW-0472">Membrane</keyword>